<dbReference type="EMBL" id="JACOMF010000022">
    <property type="protein sequence ID" value="MBC4017044.1"/>
    <property type="molecule type" value="Genomic_DNA"/>
</dbReference>
<dbReference type="InterPro" id="IPR036590">
    <property type="entry name" value="SRAP-like"/>
</dbReference>
<dbReference type="Gene3D" id="3.90.1680.20">
    <property type="match status" value="1"/>
</dbReference>
<dbReference type="SUPFAM" id="SSF143081">
    <property type="entry name" value="BB1717-like"/>
    <property type="match status" value="1"/>
</dbReference>
<sequence>MFPEQEADRAAVTADPDWNPGASRSHDVLLCRSPSNPPPLPGGFPNYAAPIARNQLNGRELTMARWGMPSPAFALDGRNADPGVTNLRNVNRRTGGTGDR</sequence>
<proteinExistence type="predicted"/>
<protein>
    <submittedName>
        <fullName evidence="2">Uncharacterized protein</fullName>
    </submittedName>
</protein>
<comment type="caution">
    <text evidence="2">The sequence shown here is derived from an EMBL/GenBank/DDBJ whole genome shotgun (WGS) entry which is preliminary data.</text>
</comment>
<accession>A0A9X0R051</accession>
<organism evidence="2 3">
    <name type="scientific">Siccirubricoccus deserti</name>
    <dbReference type="NCBI Taxonomy" id="2013562"/>
    <lineage>
        <taxon>Bacteria</taxon>
        <taxon>Pseudomonadati</taxon>
        <taxon>Pseudomonadota</taxon>
        <taxon>Alphaproteobacteria</taxon>
        <taxon>Acetobacterales</taxon>
        <taxon>Roseomonadaceae</taxon>
        <taxon>Siccirubricoccus</taxon>
    </lineage>
</organism>
<keyword evidence="3" id="KW-1185">Reference proteome</keyword>
<gene>
    <name evidence="2" type="ORF">H7965_17145</name>
</gene>
<name>A0A9X0R051_9PROT</name>
<feature type="region of interest" description="Disordered" evidence="1">
    <location>
        <begin position="77"/>
        <end position="100"/>
    </location>
</feature>
<dbReference type="RefSeq" id="WP_186771811.1">
    <property type="nucleotide sequence ID" value="NZ_JACOMF010000022.1"/>
</dbReference>
<dbReference type="AlphaFoldDB" id="A0A9X0R051"/>
<evidence type="ECO:0000313" key="3">
    <source>
        <dbReference type="Proteomes" id="UP000600101"/>
    </source>
</evidence>
<evidence type="ECO:0000313" key="2">
    <source>
        <dbReference type="EMBL" id="MBC4017044.1"/>
    </source>
</evidence>
<feature type="region of interest" description="Disordered" evidence="1">
    <location>
        <begin position="1"/>
        <end position="27"/>
    </location>
</feature>
<reference evidence="2" key="1">
    <citation type="submission" date="2020-08" db="EMBL/GenBank/DDBJ databases">
        <authorList>
            <person name="Hu Y."/>
            <person name="Nguyen S.V."/>
            <person name="Li F."/>
            <person name="Fanning S."/>
        </authorList>
    </citation>
    <scope>NUCLEOTIDE SEQUENCE</scope>
    <source>
        <strain evidence="2">SYSU D8009</strain>
    </source>
</reference>
<dbReference type="Proteomes" id="UP000600101">
    <property type="component" value="Unassembled WGS sequence"/>
</dbReference>
<evidence type="ECO:0000256" key="1">
    <source>
        <dbReference type="SAM" id="MobiDB-lite"/>
    </source>
</evidence>